<sequence length="625" mass="72588">MIVKLISSKKATGSFGGLSDYLQDKQNLHKDKVELVYFENCEFNTLDENISLIKATQSLTTSKADPTLHLVVSFQEDEKPTQEQLKDITHELLKSIDIEHHQRLCVTHDNTNNYHLHLAINRIDPDTYKRARLPFSKMKLQKKAAELEEKHFLQKDNHIPNWILAEQNRKTNDLNQEQEKQYEPIREQHNKTENRRLRISQSITNNFNSRTKTNKRDSMRKLSDIDMVHNKKLIKMLLLSNERNSVRGEEQRATDNQLRWERQGNSSNVGSRSNGVAKDIKSHTGISNLADWIKTEALDDLKAVLSNKNSNLEHLHTMLAKYNLELKERGNGLIIKDKNRNLFCKASDIDRKLSKSGIEKQYGDFMAMNIDIKPTIQFGTPKTKFWEEYRAEEQLKRDYKKEIQEINKKFREGLIIAKTHNWSNKKVKKETYDKIFNNKAKSLYEIEEKYKAIFAKKNIKNINYTTYKEYLTREVLKGNSEALATLRATAIKEAKIAKEDENTLGNKIDHKLFILQEPTITKQGFVVYKLDKKNDNSKIIDKGNHLKISNASDEALLKALEMARTKYGSTLDITGDDTFRSKVINLVHKHKLDIKFTDKGMQQTLETVNTKSSIQKENKPQGVTR</sequence>
<feature type="domain" description="MobA/VirD2-like nuclease" evidence="2">
    <location>
        <begin position="21"/>
        <end position="151"/>
    </location>
</feature>
<evidence type="ECO:0000259" key="2">
    <source>
        <dbReference type="Pfam" id="PF03432"/>
    </source>
</evidence>
<dbReference type="InterPro" id="IPR040677">
    <property type="entry name" value="LPD7"/>
</dbReference>
<evidence type="ECO:0000256" key="1">
    <source>
        <dbReference type="SAM" id="MobiDB-lite"/>
    </source>
</evidence>
<feature type="compositionally biased region" description="Low complexity" evidence="1">
    <location>
        <begin position="264"/>
        <end position="276"/>
    </location>
</feature>
<feature type="region of interest" description="Disordered" evidence="1">
    <location>
        <begin position="245"/>
        <end position="276"/>
    </location>
</feature>
<dbReference type="InterPro" id="IPR054462">
    <property type="entry name" value="TraI_M"/>
</dbReference>
<dbReference type="Pfam" id="PF18821">
    <property type="entry name" value="LPD7"/>
    <property type="match status" value="1"/>
</dbReference>
<feature type="domain" description="Large polyvalent protein-associated" evidence="3">
    <location>
        <begin position="518"/>
        <end position="605"/>
    </location>
</feature>
<reference evidence="5" key="1">
    <citation type="submission" date="2015-11" db="EMBL/GenBank/DDBJ databases">
        <authorList>
            <person name="Zhang Y."/>
            <person name="Guo Z."/>
        </authorList>
    </citation>
    <scope>NUCLEOTIDE SEQUENCE</scope>
    <source>
        <strain evidence="5">BN30871</strain>
    </source>
</reference>
<organism evidence="5">
    <name type="scientific">Sulfurovum sp. enrichment culture clone C5</name>
    <dbReference type="NCBI Taxonomy" id="497650"/>
    <lineage>
        <taxon>Bacteria</taxon>
        <taxon>Pseudomonadati</taxon>
        <taxon>Campylobacterota</taxon>
        <taxon>Epsilonproteobacteria</taxon>
        <taxon>Campylobacterales</taxon>
        <taxon>Sulfurovaceae</taxon>
        <taxon>Sulfurovum</taxon>
        <taxon>environmental samples</taxon>
    </lineage>
</organism>
<proteinExistence type="predicted"/>
<accession>A0A0S4XPF9</accession>
<evidence type="ECO:0000313" key="5">
    <source>
        <dbReference type="EMBL" id="CUV66179.1"/>
    </source>
</evidence>
<gene>
    <name evidence="5" type="primary">traI</name>
    <name evidence="5" type="ORF">BN3087_660009</name>
</gene>
<evidence type="ECO:0000259" key="3">
    <source>
        <dbReference type="Pfam" id="PF18821"/>
    </source>
</evidence>
<evidence type="ECO:0000259" key="4">
    <source>
        <dbReference type="Pfam" id="PF22863"/>
    </source>
</evidence>
<feature type="compositionally biased region" description="Basic and acidic residues" evidence="1">
    <location>
        <begin position="245"/>
        <end position="262"/>
    </location>
</feature>
<dbReference type="InterPro" id="IPR049751">
    <property type="entry name" value="TraI/MobA_relaxases"/>
</dbReference>
<dbReference type="AlphaFoldDB" id="A0A0S4XPF9"/>
<dbReference type="Pfam" id="PF22863">
    <property type="entry name" value="TraI_middle"/>
    <property type="match status" value="1"/>
</dbReference>
<dbReference type="InterPro" id="IPR005094">
    <property type="entry name" value="Endonuclease_MobA/VirD2"/>
</dbReference>
<dbReference type="EMBL" id="FAXN01000069">
    <property type="protein sequence ID" value="CUV66179.1"/>
    <property type="molecule type" value="Genomic_DNA"/>
</dbReference>
<feature type="domain" description="TraI-like middle" evidence="4">
    <location>
        <begin position="276"/>
        <end position="367"/>
    </location>
</feature>
<dbReference type="NCBIfam" id="NF041893">
    <property type="entry name" value="TraI_MobP_relax"/>
    <property type="match status" value="1"/>
</dbReference>
<protein>
    <submittedName>
        <fullName evidence="5">Putative DNA relaxase TraI</fullName>
    </submittedName>
</protein>
<dbReference type="Pfam" id="PF03432">
    <property type="entry name" value="Relaxase"/>
    <property type="match status" value="1"/>
</dbReference>
<name>A0A0S4XPF9_9BACT</name>